<evidence type="ECO:0000313" key="3">
    <source>
        <dbReference type="Proteomes" id="UP000799537"/>
    </source>
</evidence>
<dbReference type="Proteomes" id="UP000799537">
    <property type="component" value="Unassembled WGS sequence"/>
</dbReference>
<protein>
    <recommendedName>
        <fullName evidence="1">Heterokaryon incompatibility domain-containing protein</fullName>
    </recommendedName>
</protein>
<dbReference type="AlphaFoldDB" id="A0A6A6C0Z2"/>
<keyword evidence="3" id="KW-1185">Reference proteome</keyword>
<accession>A0A6A6C0Z2</accession>
<dbReference type="RefSeq" id="XP_033661422.1">
    <property type="nucleotide sequence ID" value="XM_033814307.1"/>
</dbReference>
<gene>
    <name evidence="2" type="ORF">M409DRAFT_59803</name>
</gene>
<evidence type="ECO:0000259" key="1">
    <source>
        <dbReference type="Pfam" id="PF06985"/>
    </source>
</evidence>
<proteinExistence type="predicted"/>
<dbReference type="InterPro" id="IPR010730">
    <property type="entry name" value="HET"/>
</dbReference>
<dbReference type="PANTHER" id="PTHR24148">
    <property type="entry name" value="ANKYRIN REPEAT DOMAIN-CONTAINING PROTEIN 39 HOMOLOG-RELATED"/>
    <property type="match status" value="1"/>
</dbReference>
<dbReference type="OrthoDB" id="3648367at2759"/>
<reference evidence="2" key="1">
    <citation type="journal article" date="2020" name="Stud. Mycol.">
        <title>101 Dothideomycetes genomes: a test case for predicting lifestyles and emergence of pathogens.</title>
        <authorList>
            <person name="Haridas S."/>
            <person name="Albert R."/>
            <person name="Binder M."/>
            <person name="Bloem J."/>
            <person name="Labutti K."/>
            <person name="Salamov A."/>
            <person name="Andreopoulos B."/>
            <person name="Baker S."/>
            <person name="Barry K."/>
            <person name="Bills G."/>
            <person name="Bluhm B."/>
            <person name="Cannon C."/>
            <person name="Castanera R."/>
            <person name="Culley D."/>
            <person name="Daum C."/>
            <person name="Ezra D."/>
            <person name="Gonzalez J."/>
            <person name="Henrissat B."/>
            <person name="Kuo A."/>
            <person name="Liang C."/>
            <person name="Lipzen A."/>
            <person name="Lutzoni F."/>
            <person name="Magnuson J."/>
            <person name="Mondo S."/>
            <person name="Nolan M."/>
            <person name="Ohm R."/>
            <person name="Pangilinan J."/>
            <person name="Park H.-J."/>
            <person name="Ramirez L."/>
            <person name="Alfaro M."/>
            <person name="Sun H."/>
            <person name="Tritt A."/>
            <person name="Yoshinaga Y."/>
            <person name="Zwiers L.-H."/>
            <person name="Turgeon B."/>
            <person name="Goodwin S."/>
            <person name="Spatafora J."/>
            <person name="Crous P."/>
            <person name="Grigoriev I."/>
        </authorList>
    </citation>
    <scope>NUCLEOTIDE SEQUENCE</scope>
    <source>
        <strain evidence="2">ATCC 36951</strain>
    </source>
</reference>
<feature type="domain" description="Heterokaryon incompatibility" evidence="1">
    <location>
        <begin position="50"/>
        <end position="228"/>
    </location>
</feature>
<dbReference type="InterPro" id="IPR052895">
    <property type="entry name" value="HetReg/Transcr_Mod"/>
</dbReference>
<dbReference type="GeneID" id="54567579"/>
<dbReference type="Pfam" id="PF06985">
    <property type="entry name" value="HET"/>
    <property type="match status" value="1"/>
</dbReference>
<dbReference type="PANTHER" id="PTHR24148:SF64">
    <property type="entry name" value="HETEROKARYON INCOMPATIBILITY DOMAIN-CONTAINING PROTEIN"/>
    <property type="match status" value="1"/>
</dbReference>
<evidence type="ECO:0000313" key="2">
    <source>
        <dbReference type="EMBL" id="KAF2160533.1"/>
    </source>
</evidence>
<dbReference type="EMBL" id="ML993625">
    <property type="protein sequence ID" value="KAF2160533.1"/>
    <property type="molecule type" value="Genomic_DNA"/>
</dbReference>
<organism evidence="2 3">
    <name type="scientific">Zasmidium cellare ATCC 36951</name>
    <dbReference type="NCBI Taxonomy" id="1080233"/>
    <lineage>
        <taxon>Eukaryota</taxon>
        <taxon>Fungi</taxon>
        <taxon>Dikarya</taxon>
        <taxon>Ascomycota</taxon>
        <taxon>Pezizomycotina</taxon>
        <taxon>Dothideomycetes</taxon>
        <taxon>Dothideomycetidae</taxon>
        <taxon>Mycosphaerellales</taxon>
        <taxon>Mycosphaerellaceae</taxon>
        <taxon>Zasmidium</taxon>
    </lineage>
</organism>
<name>A0A6A6C0Z2_ZASCE</name>
<sequence>MEPRSGYCYTPLPGPGWIRVLTLRPSNDTQGHDSLFCDITHHNIQEGNAYVALSYTWAMPDGDSTKTHTIYAGGHSIRISQNLYEALHRIRTFKSRIPIWIDAVCIDQANIEERNDQVAQMSRIYACAKEVIAWLGEGDLDQTRDIFACFGRKDPNARCEESHEFRASDGKVLDLCTARRTHGDSMNRLIVPNVYDFVANSVYIAELANAVKIMSERRYFTRRWIIQEICHARSVEVLFGSDRLSIEVVAECHRNLLLLIRKHWIGYPPLRRARELPHYALQVLELPQRSKDICLYEIVADTQDMGCSDPRDIVFALTSLCPNDGIKADYNLSIAEVYTAFSRHLVDQGRLDLLLENIQQKRLCRSRDLGVRGHESDLIDLPSWALDLRFGFQNSSNTPKHYLLTDPEFWSDLSAVPQSTDLDVLLEADDSLICRLYPVGEVAQVINHELRLIGGDGNDSITTEFPDAPLAFEGDFVMAFDQDEDGPNCYNVMILRGGMEPGSYRIRHWSPKSKLRMPGMTYPPRAERKLVRIV</sequence>